<evidence type="ECO:0000256" key="5">
    <source>
        <dbReference type="ARBA" id="ARBA00023224"/>
    </source>
</evidence>
<keyword evidence="2 6" id="KW-0547">Nucleotide-binding</keyword>
<evidence type="ECO:0000256" key="6">
    <source>
        <dbReference type="PIRSR" id="PIRSR601019-1"/>
    </source>
</evidence>
<dbReference type="GO" id="GO:0001664">
    <property type="term" value="F:G protein-coupled receptor binding"/>
    <property type="evidence" value="ECO:0007669"/>
    <property type="project" value="TreeGrafter"/>
</dbReference>
<dbReference type="GO" id="GO:0046872">
    <property type="term" value="F:metal ion binding"/>
    <property type="evidence" value="ECO:0007669"/>
    <property type="project" value="UniProtKB-KW"/>
</dbReference>
<dbReference type="GO" id="GO:0003924">
    <property type="term" value="F:GTPase activity"/>
    <property type="evidence" value="ECO:0007669"/>
    <property type="project" value="InterPro"/>
</dbReference>
<evidence type="ECO:0000256" key="2">
    <source>
        <dbReference type="ARBA" id="ARBA00022741"/>
    </source>
</evidence>
<evidence type="ECO:0000256" key="7">
    <source>
        <dbReference type="PIRSR" id="PIRSR601019-2"/>
    </source>
</evidence>
<evidence type="ECO:0000313" key="10">
    <source>
        <dbReference type="Proteomes" id="UP001218218"/>
    </source>
</evidence>
<dbReference type="SUPFAM" id="SSF52540">
    <property type="entry name" value="P-loop containing nucleoside triphosphate hydrolases"/>
    <property type="match status" value="1"/>
</dbReference>
<dbReference type="PRINTS" id="PR00318">
    <property type="entry name" value="GPROTEINA"/>
</dbReference>
<dbReference type="InterPro" id="IPR011025">
    <property type="entry name" value="GproteinA_insert"/>
</dbReference>
<sequence length="510" mass="55625">MRLSAPRRPMSFKITPDPSRATSLTSQPAPGAFWLFSYPTPPTFIATAQGSRAQCITAISSFCSTNSSHSRPRLPGAVNYNYIKLLERYVAIFLTISLSSSTNSSHSRLRLPGAVDYTYIKLLAPGRGVLHLYKASGPAQGSRALCCISLIVYRLPNIIRALVHIVRFADFNFHPALGPLALEQICPACALEVALLIREEVVDLVLKGSGANGRHLLKPESKLQDKCCERTAALDVENTMCRVNGIGSNAGAWDAADHGGTLSDILRYRFDAPQERIEAAGSRGGLISHLPAAARGRERGGIPTGRVSARPGTAEGVTPAAAVLAQTHAVLMPVPAEAIWHVARAPAVEKLVDEHLADFYLMDSAGYFFSSIHRIAAPTYVPSEEDVLRAHAKSTAIIETRFWMGDLMRTCHLLLFSSCEGNVYETSASVGDVAPSPIHIHLVNVADLAPQNRMREPLYLFESVINSRWFLRTSVILFLNKIDVFKRKHCLLAFVVPEGDNVNIAGARRR</sequence>
<keyword evidence="1 7" id="KW-0479">Metal-binding</keyword>
<keyword evidence="4 6" id="KW-0342">GTP-binding</keyword>
<reference evidence="9" key="1">
    <citation type="submission" date="2023-03" db="EMBL/GenBank/DDBJ databases">
        <title>Massive genome expansion in bonnet fungi (Mycena s.s.) driven by repeated elements and novel gene families across ecological guilds.</title>
        <authorList>
            <consortium name="Lawrence Berkeley National Laboratory"/>
            <person name="Harder C.B."/>
            <person name="Miyauchi S."/>
            <person name="Viragh M."/>
            <person name="Kuo A."/>
            <person name="Thoen E."/>
            <person name="Andreopoulos B."/>
            <person name="Lu D."/>
            <person name="Skrede I."/>
            <person name="Drula E."/>
            <person name="Henrissat B."/>
            <person name="Morin E."/>
            <person name="Kohler A."/>
            <person name="Barry K."/>
            <person name="LaButti K."/>
            <person name="Morin E."/>
            <person name="Salamov A."/>
            <person name="Lipzen A."/>
            <person name="Mereny Z."/>
            <person name="Hegedus B."/>
            <person name="Baldrian P."/>
            <person name="Stursova M."/>
            <person name="Weitz H."/>
            <person name="Taylor A."/>
            <person name="Grigoriev I.V."/>
            <person name="Nagy L.G."/>
            <person name="Martin F."/>
            <person name="Kauserud H."/>
        </authorList>
    </citation>
    <scope>NUCLEOTIDE SEQUENCE</scope>
    <source>
        <strain evidence="9">CBHHK002</strain>
    </source>
</reference>
<evidence type="ECO:0000256" key="1">
    <source>
        <dbReference type="ARBA" id="ARBA00022723"/>
    </source>
</evidence>
<feature type="binding site" evidence="6">
    <location>
        <begin position="480"/>
        <end position="483"/>
    </location>
    <ligand>
        <name>GTP</name>
        <dbReference type="ChEBI" id="CHEBI:37565"/>
    </ligand>
</feature>
<dbReference type="SUPFAM" id="SSF47895">
    <property type="entry name" value="Transducin (alpha subunit), insertion domain"/>
    <property type="match status" value="1"/>
</dbReference>
<dbReference type="PANTHER" id="PTHR10218">
    <property type="entry name" value="GTP-BINDING PROTEIN ALPHA SUBUNIT"/>
    <property type="match status" value="1"/>
</dbReference>
<dbReference type="GO" id="GO:0007189">
    <property type="term" value="P:adenylate cyclase-activating G protein-coupled receptor signaling pathway"/>
    <property type="evidence" value="ECO:0007669"/>
    <property type="project" value="TreeGrafter"/>
</dbReference>
<dbReference type="Gene3D" id="3.40.50.300">
    <property type="entry name" value="P-loop containing nucleotide triphosphate hydrolases"/>
    <property type="match status" value="1"/>
</dbReference>
<evidence type="ECO:0000256" key="3">
    <source>
        <dbReference type="ARBA" id="ARBA00022842"/>
    </source>
</evidence>
<comment type="caution">
    <text evidence="9">The sequence shown here is derived from an EMBL/GenBank/DDBJ whole genome shotgun (WGS) entry which is preliminary data.</text>
</comment>
<proteinExistence type="predicted"/>
<dbReference type="Gene3D" id="1.10.400.10">
    <property type="entry name" value="GI Alpha 1, domain 2-like"/>
    <property type="match status" value="1"/>
</dbReference>
<evidence type="ECO:0000256" key="8">
    <source>
        <dbReference type="SAM" id="MobiDB-lite"/>
    </source>
</evidence>
<dbReference type="PROSITE" id="PS51882">
    <property type="entry name" value="G_ALPHA"/>
    <property type="match status" value="1"/>
</dbReference>
<evidence type="ECO:0000313" key="9">
    <source>
        <dbReference type="EMBL" id="KAJ7300617.1"/>
    </source>
</evidence>
<dbReference type="Pfam" id="PF00503">
    <property type="entry name" value="G-alpha"/>
    <property type="match status" value="1"/>
</dbReference>
<protein>
    <submittedName>
        <fullName evidence="9">Uncharacterized protein</fullName>
    </submittedName>
</protein>
<evidence type="ECO:0000256" key="4">
    <source>
        <dbReference type="ARBA" id="ARBA00023134"/>
    </source>
</evidence>
<feature type="binding site" evidence="6">
    <location>
        <begin position="363"/>
        <end position="364"/>
    </location>
    <ligand>
        <name>GTP</name>
        <dbReference type="ChEBI" id="CHEBI:37565"/>
    </ligand>
</feature>
<dbReference type="EMBL" id="JARIHO010000159">
    <property type="protein sequence ID" value="KAJ7300617.1"/>
    <property type="molecule type" value="Genomic_DNA"/>
</dbReference>
<gene>
    <name evidence="9" type="ORF">DFH08DRAFT_997941</name>
</gene>
<dbReference type="InterPro" id="IPR001019">
    <property type="entry name" value="Gprotein_alpha_su"/>
</dbReference>
<dbReference type="Proteomes" id="UP001218218">
    <property type="component" value="Unassembled WGS sequence"/>
</dbReference>
<accession>A0AAD6YWI5</accession>
<dbReference type="GO" id="GO:0005834">
    <property type="term" value="C:heterotrimeric G-protein complex"/>
    <property type="evidence" value="ECO:0007669"/>
    <property type="project" value="TreeGrafter"/>
</dbReference>
<organism evidence="9 10">
    <name type="scientific">Mycena albidolilacea</name>
    <dbReference type="NCBI Taxonomy" id="1033008"/>
    <lineage>
        <taxon>Eukaryota</taxon>
        <taxon>Fungi</taxon>
        <taxon>Dikarya</taxon>
        <taxon>Basidiomycota</taxon>
        <taxon>Agaricomycotina</taxon>
        <taxon>Agaricomycetes</taxon>
        <taxon>Agaricomycetidae</taxon>
        <taxon>Agaricales</taxon>
        <taxon>Marasmiineae</taxon>
        <taxon>Mycenaceae</taxon>
        <taxon>Mycena</taxon>
    </lineage>
</organism>
<feature type="region of interest" description="Disordered" evidence="8">
    <location>
        <begin position="1"/>
        <end position="25"/>
    </location>
</feature>
<dbReference type="GO" id="GO:0005525">
    <property type="term" value="F:GTP binding"/>
    <property type="evidence" value="ECO:0007669"/>
    <property type="project" value="UniProtKB-KW"/>
</dbReference>
<keyword evidence="5" id="KW-0807">Transducer</keyword>
<dbReference type="GO" id="GO:0031683">
    <property type="term" value="F:G-protein beta/gamma-subunit complex binding"/>
    <property type="evidence" value="ECO:0007669"/>
    <property type="project" value="InterPro"/>
</dbReference>
<feature type="binding site" evidence="7">
    <location>
        <position position="394"/>
    </location>
    <ligand>
        <name>Mg(2+)</name>
        <dbReference type="ChEBI" id="CHEBI:18420"/>
    </ligand>
</feature>
<keyword evidence="3 7" id="KW-0460">Magnesium</keyword>
<dbReference type="AlphaFoldDB" id="A0AAD6YWI5"/>
<dbReference type="GO" id="GO:0005737">
    <property type="term" value="C:cytoplasm"/>
    <property type="evidence" value="ECO:0007669"/>
    <property type="project" value="TreeGrafter"/>
</dbReference>
<dbReference type="InterPro" id="IPR027417">
    <property type="entry name" value="P-loop_NTPase"/>
</dbReference>
<name>A0AAD6YWI5_9AGAR</name>
<dbReference type="PANTHER" id="PTHR10218:SF369">
    <property type="entry name" value="GUANINE NUCLEOTIDE-BINDING PROTEIN ALPHA-2 SUBUNIT"/>
    <property type="match status" value="1"/>
</dbReference>
<dbReference type="SMART" id="SM00275">
    <property type="entry name" value="G_alpha"/>
    <property type="match status" value="1"/>
</dbReference>
<keyword evidence="10" id="KW-1185">Reference proteome</keyword>